<dbReference type="Pfam" id="PF09139">
    <property type="entry name" value="Tam41_Mmp37"/>
    <property type="match status" value="1"/>
</dbReference>
<organism evidence="19 20">
    <name type="scientific">Ambrosiozyma monospora</name>
    <name type="common">Yeast</name>
    <name type="synonym">Endomycopsis monosporus</name>
    <dbReference type="NCBI Taxonomy" id="43982"/>
    <lineage>
        <taxon>Eukaryota</taxon>
        <taxon>Fungi</taxon>
        <taxon>Dikarya</taxon>
        <taxon>Ascomycota</taxon>
        <taxon>Saccharomycotina</taxon>
        <taxon>Pichiomycetes</taxon>
        <taxon>Pichiales</taxon>
        <taxon>Pichiaceae</taxon>
        <taxon>Ambrosiozyma</taxon>
    </lineage>
</organism>
<evidence type="ECO:0000256" key="5">
    <source>
        <dbReference type="ARBA" id="ARBA00005458"/>
    </source>
</evidence>
<evidence type="ECO:0000256" key="12">
    <source>
        <dbReference type="ARBA" id="ARBA00022842"/>
    </source>
</evidence>
<evidence type="ECO:0000256" key="9">
    <source>
        <dbReference type="ARBA" id="ARBA00022679"/>
    </source>
</evidence>
<comment type="cofactor">
    <cofactor evidence="1">
        <name>Mg(2+)</name>
        <dbReference type="ChEBI" id="CHEBI:18420"/>
    </cofactor>
</comment>
<evidence type="ECO:0000313" key="20">
    <source>
        <dbReference type="Proteomes" id="UP001165063"/>
    </source>
</evidence>
<keyword evidence="12" id="KW-0460">Magnesium</keyword>
<evidence type="ECO:0000256" key="17">
    <source>
        <dbReference type="ARBA" id="ARBA00023264"/>
    </source>
</evidence>
<evidence type="ECO:0000256" key="4">
    <source>
        <dbReference type="ARBA" id="ARBA00005189"/>
    </source>
</evidence>
<keyword evidence="17" id="KW-1208">Phospholipid metabolism</keyword>
<evidence type="ECO:0000256" key="10">
    <source>
        <dbReference type="ARBA" id="ARBA00022695"/>
    </source>
</evidence>
<proteinExistence type="inferred from homology"/>
<evidence type="ECO:0000256" key="7">
    <source>
        <dbReference type="ARBA" id="ARBA00018337"/>
    </source>
</evidence>
<dbReference type="PANTHER" id="PTHR13619:SF0">
    <property type="entry name" value="PHOSPHATIDATE CYTIDYLYLTRANSFERASE, MITOCHONDRIAL"/>
    <property type="match status" value="1"/>
</dbReference>
<evidence type="ECO:0000256" key="3">
    <source>
        <dbReference type="ARBA" id="ARBA00005119"/>
    </source>
</evidence>
<evidence type="ECO:0000256" key="18">
    <source>
        <dbReference type="ARBA" id="ARBA00029893"/>
    </source>
</evidence>
<evidence type="ECO:0000313" key="19">
    <source>
        <dbReference type="EMBL" id="GMG32101.1"/>
    </source>
</evidence>
<dbReference type="PANTHER" id="PTHR13619">
    <property type="entry name" value="PHOSPHATIDATE CYTIDYLYLTRANSFERASE, MITOCHONDRIAL"/>
    <property type="match status" value="1"/>
</dbReference>
<dbReference type="GO" id="GO:0004605">
    <property type="term" value="F:phosphatidate cytidylyltransferase activity"/>
    <property type="evidence" value="ECO:0007669"/>
    <property type="project" value="UniProtKB-EC"/>
</dbReference>
<keyword evidence="10" id="KW-0548">Nucleotidyltransferase</keyword>
<comment type="similarity">
    <text evidence="5">Belongs to the TAM41 family.</text>
</comment>
<evidence type="ECO:0000256" key="14">
    <source>
        <dbReference type="ARBA" id="ARBA00023128"/>
    </source>
</evidence>
<dbReference type="GO" id="GO:0005743">
    <property type="term" value="C:mitochondrial inner membrane"/>
    <property type="evidence" value="ECO:0007669"/>
    <property type="project" value="UniProtKB-SubCell"/>
</dbReference>
<keyword evidence="16" id="KW-0594">Phospholipid biosynthesis</keyword>
<comment type="pathway">
    <text evidence="3">Phospholipid metabolism; CDP-diacylglycerol biosynthesis; CDP-diacylglycerol from sn-glycerol 3-phosphate: step 3/3.</text>
</comment>
<protein>
    <recommendedName>
        <fullName evidence="7">Phosphatidate cytidylyltransferase, mitochondrial</fullName>
        <ecNumber evidence="6">2.7.7.41</ecNumber>
    </recommendedName>
    <alternativeName>
        <fullName evidence="18">CDP-diacylglycerol synthase</fullName>
    </alternativeName>
</protein>
<dbReference type="GO" id="GO:0016024">
    <property type="term" value="P:CDP-diacylglycerol biosynthetic process"/>
    <property type="evidence" value="ECO:0007669"/>
    <property type="project" value="TreeGrafter"/>
</dbReference>
<keyword evidence="20" id="KW-1185">Reference proteome</keyword>
<keyword evidence="9" id="KW-0808">Transferase</keyword>
<reference evidence="19" key="1">
    <citation type="submission" date="2023-04" db="EMBL/GenBank/DDBJ databases">
        <title>Ambrosiozyma monospora NBRC 1965.</title>
        <authorList>
            <person name="Ichikawa N."/>
            <person name="Sato H."/>
            <person name="Tonouchi N."/>
        </authorList>
    </citation>
    <scope>NUCLEOTIDE SEQUENCE</scope>
    <source>
        <strain evidence="19">NBRC 1965</strain>
    </source>
</reference>
<dbReference type="PIRSF" id="PIRSF028840">
    <property type="entry name" value="Mmp37"/>
    <property type="match status" value="1"/>
</dbReference>
<dbReference type="Proteomes" id="UP001165063">
    <property type="component" value="Unassembled WGS sequence"/>
</dbReference>
<keyword evidence="13" id="KW-0443">Lipid metabolism</keyword>
<name>A0A9W6YTJ9_AMBMO</name>
<evidence type="ECO:0000256" key="13">
    <source>
        <dbReference type="ARBA" id="ARBA00023098"/>
    </source>
</evidence>
<dbReference type="AlphaFoldDB" id="A0A9W6YTJ9"/>
<keyword evidence="14" id="KW-0496">Mitochondrion</keyword>
<keyword evidence="8" id="KW-0444">Lipid biosynthesis</keyword>
<dbReference type="GO" id="GO:0032049">
    <property type="term" value="P:cardiolipin biosynthetic process"/>
    <property type="evidence" value="ECO:0007669"/>
    <property type="project" value="InterPro"/>
</dbReference>
<keyword evidence="15" id="KW-0472">Membrane</keyword>
<keyword evidence="11" id="KW-0999">Mitochondrion inner membrane</keyword>
<evidence type="ECO:0000256" key="11">
    <source>
        <dbReference type="ARBA" id="ARBA00022792"/>
    </source>
</evidence>
<evidence type="ECO:0000256" key="1">
    <source>
        <dbReference type="ARBA" id="ARBA00001946"/>
    </source>
</evidence>
<evidence type="ECO:0000256" key="6">
    <source>
        <dbReference type="ARBA" id="ARBA00012487"/>
    </source>
</evidence>
<comment type="subcellular location">
    <subcellularLocation>
        <location evidence="2">Mitochondrion inner membrane</location>
        <topology evidence="2">Peripheral membrane protein</topology>
        <orientation evidence="2">Matrix side</orientation>
    </subcellularLocation>
</comment>
<evidence type="ECO:0000256" key="16">
    <source>
        <dbReference type="ARBA" id="ARBA00023209"/>
    </source>
</evidence>
<accession>A0A9W6YTJ9</accession>
<comment type="pathway">
    <text evidence="4">Lipid metabolism.</text>
</comment>
<dbReference type="EMBL" id="BSXU01001891">
    <property type="protein sequence ID" value="GMG32101.1"/>
    <property type="molecule type" value="Genomic_DNA"/>
</dbReference>
<dbReference type="OrthoDB" id="341477at2759"/>
<dbReference type="InterPro" id="IPR015222">
    <property type="entry name" value="Tam41"/>
</dbReference>
<gene>
    <name evidence="19" type="ORF">Amon01_000409800</name>
</gene>
<comment type="caution">
    <text evidence="19">The sequence shown here is derived from an EMBL/GenBank/DDBJ whole genome shotgun (WGS) entry which is preliminary data.</text>
</comment>
<evidence type="ECO:0000256" key="8">
    <source>
        <dbReference type="ARBA" id="ARBA00022516"/>
    </source>
</evidence>
<dbReference type="EC" id="2.7.7.41" evidence="6"/>
<evidence type="ECO:0000256" key="2">
    <source>
        <dbReference type="ARBA" id="ARBA00004443"/>
    </source>
</evidence>
<evidence type="ECO:0000256" key="15">
    <source>
        <dbReference type="ARBA" id="ARBA00023136"/>
    </source>
</evidence>
<sequence length="542" mass="62013">MLHLQLKSNTLKRSIPASTKILALTSTKRFNSSGPGASAFGDPRLEDQVLLDKLFQKNKPSSRNFLYETDSFLARQEKSNLQEEHKFTWLDEKLTKLKSTPVNFNYYLRSIKELKNANQLPYKFGSNQLVSNDAKMDKLLKNILWEFNAPIRFAFGYGSKVFSQGAQSDLSNAQMDMMFAVSYPDHWHSLNVNQNPDHYSSLKHFGSNFISKVEELGAGVYFNPFVKMNFKKTKGVEGGNNLELKYGVTSVDNMMDDLTNWRSMYIAGRLHKPTAIIRNSPAMSLLNQYNLTNAIKLSLLLLNKHKVKESELYLKIAELSYMGDPRLKVNGENPKKVENIVKNQFKQFRELYLPLLQNYFPSLVEHNCGATNQQEVAEHVFDINLDSHQKAQILVDLPREFRKKLFAKYANTYSNELSKDLFSLQVLGQLPQNLDLNPVKKSNELSFLDLQQLSKSTEDITEIPLNDWEFVSNTVKINQNEFISKMANDELLVENLQQTIEDTVGQAALIQSLKGVLTAGLTNSIKYAWEKKKKYQMGIQQA</sequence>